<accession>A0A8J5IBV6</accession>
<name>A0A8J5IBV6_9STRA</name>
<gene>
    <name evidence="1" type="ORF">JG688_00012081</name>
</gene>
<protein>
    <submittedName>
        <fullName evidence="1">Uncharacterized protein</fullName>
    </submittedName>
</protein>
<feature type="non-terminal residue" evidence="1">
    <location>
        <position position="1"/>
    </location>
</feature>
<proteinExistence type="predicted"/>
<organism evidence="1 2">
    <name type="scientific">Phytophthora aleatoria</name>
    <dbReference type="NCBI Taxonomy" id="2496075"/>
    <lineage>
        <taxon>Eukaryota</taxon>
        <taxon>Sar</taxon>
        <taxon>Stramenopiles</taxon>
        <taxon>Oomycota</taxon>
        <taxon>Peronosporomycetes</taxon>
        <taxon>Peronosporales</taxon>
        <taxon>Peronosporaceae</taxon>
        <taxon>Phytophthora</taxon>
    </lineage>
</organism>
<dbReference type="AlphaFoldDB" id="A0A8J5IBV6"/>
<keyword evidence="2" id="KW-1185">Reference proteome</keyword>
<dbReference type="Proteomes" id="UP000709295">
    <property type="component" value="Unassembled WGS sequence"/>
</dbReference>
<evidence type="ECO:0000313" key="2">
    <source>
        <dbReference type="Proteomes" id="UP000709295"/>
    </source>
</evidence>
<reference evidence="1" key="1">
    <citation type="submission" date="2021-01" db="EMBL/GenBank/DDBJ databases">
        <title>Phytophthora aleatoria, a newly-described species from Pinus radiata is distinct from Phytophthora cactorum isolates based on comparative genomics.</title>
        <authorList>
            <person name="Mcdougal R."/>
            <person name="Panda P."/>
            <person name="Williams N."/>
            <person name="Studholme D.J."/>
        </authorList>
    </citation>
    <scope>NUCLEOTIDE SEQUENCE</scope>
    <source>
        <strain evidence="1">NZFS 4037</strain>
    </source>
</reference>
<evidence type="ECO:0000313" key="1">
    <source>
        <dbReference type="EMBL" id="KAG6955021.1"/>
    </source>
</evidence>
<comment type="caution">
    <text evidence="1">The sequence shown here is derived from an EMBL/GenBank/DDBJ whole genome shotgun (WGS) entry which is preliminary data.</text>
</comment>
<sequence>QLPGSSQSYAAWCTKDSYQALHPKASKLATLLRIGGQSIPKMLWRQWLRFVMGTFTSSQIWHHYKTLT</sequence>
<dbReference type="EMBL" id="JAENGY010000902">
    <property type="protein sequence ID" value="KAG6955021.1"/>
    <property type="molecule type" value="Genomic_DNA"/>
</dbReference>